<evidence type="ECO:0000313" key="4">
    <source>
        <dbReference type="Proteomes" id="UP000024404"/>
    </source>
</evidence>
<reference evidence="4" key="1">
    <citation type="submission" date="2013-10" db="EMBL/GenBank/DDBJ databases">
        <title>Genome sequencing of Onchocerca volvulus.</title>
        <authorList>
            <person name="Cotton J."/>
            <person name="Tsai J."/>
            <person name="Stanley E."/>
            <person name="Tracey A."/>
            <person name="Holroyd N."/>
            <person name="Lustigman S."/>
            <person name="Berriman M."/>
        </authorList>
    </citation>
    <scope>NUCLEOTIDE SEQUENCE</scope>
</reference>
<dbReference type="InterPro" id="IPR011009">
    <property type="entry name" value="Kinase-like_dom_sf"/>
</dbReference>
<dbReference type="Gene3D" id="1.10.510.10">
    <property type="entry name" value="Transferase(Phosphotransferase) domain 1"/>
    <property type="match status" value="1"/>
</dbReference>
<evidence type="ECO:0000313" key="3">
    <source>
        <dbReference type="EnsemblMetazoa" id="OVOC10025.1"/>
    </source>
</evidence>
<dbReference type="SUPFAM" id="SSF56112">
    <property type="entry name" value="Protein kinase-like (PK-like)"/>
    <property type="match status" value="1"/>
</dbReference>
<keyword evidence="4" id="KW-1185">Reference proteome</keyword>
<sequence length="336" mass="38924">MDLIDLSEGKVINKQWVVDEKLGEGSCATVYRVHDLNDPRVKAALKVEARSDDNYGVLKKEVRREYYSYVVMTLLGPNLMQLKKRCKANTFTAGTTDRIGIHGLYAIKQLHEIGFVHRDIKPGNMVIGRRGHEARIIYLIDYGMAREYAIWEEGYVRIRRKREHVLMRGTTRFCSPAVHARMEQGRKDDLWSLIYVLVELHAGLPWRGIAEKEIGIMKDKITDEILMADCPPEWIQIMKYIRTLTYESRPDYKKIYDLLISCMKRLNISFSDPYDWEINYDSKSSSQTTTPTPTTATAISKTKDKLNIKSIKDKKQLYDFPPTTDPKEFECNDIGI</sequence>
<name>A0A8R1TI97_ONCVO</name>
<dbReference type="SMART" id="SM00220">
    <property type="entry name" value="S_TKc"/>
    <property type="match status" value="1"/>
</dbReference>
<dbReference type="OMA" id="PWRGITE"/>
<dbReference type="InterPro" id="IPR000719">
    <property type="entry name" value="Prot_kinase_dom"/>
</dbReference>
<dbReference type="PROSITE" id="PS00108">
    <property type="entry name" value="PROTEIN_KINASE_ST"/>
    <property type="match status" value="1"/>
</dbReference>
<evidence type="ECO:0000256" key="1">
    <source>
        <dbReference type="ARBA" id="ARBA00012513"/>
    </source>
</evidence>
<dbReference type="InterPro" id="IPR008271">
    <property type="entry name" value="Ser/Thr_kinase_AS"/>
</dbReference>
<dbReference type="Pfam" id="PF00069">
    <property type="entry name" value="Pkinase"/>
    <property type="match status" value="1"/>
</dbReference>
<dbReference type="Proteomes" id="UP000024404">
    <property type="component" value="Unassembled WGS sequence"/>
</dbReference>
<dbReference type="EC" id="2.7.11.1" evidence="1"/>
<dbReference type="GO" id="GO:0005524">
    <property type="term" value="F:ATP binding"/>
    <property type="evidence" value="ECO:0007669"/>
    <property type="project" value="InterPro"/>
</dbReference>
<dbReference type="GO" id="GO:0004674">
    <property type="term" value="F:protein serine/threonine kinase activity"/>
    <property type="evidence" value="ECO:0007669"/>
    <property type="project" value="UniProtKB-EC"/>
</dbReference>
<reference evidence="3" key="2">
    <citation type="submission" date="2022-06" db="UniProtKB">
        <authorList>
            <consortium name="EnsemblMetazoa"/>
        </authorList>
    </citation>
    <scope>IDENTIFICATION</scope>
</reference>
<accession>A0A8R1TI97</accession>
<feature type="domain" description="Protein kinase" evidence="2">
    <location>
        <begin position="16"/>
        <end position="259"/>
    </location>
</feature>
<dbReference type="PANTHER" id="PTHR11909">
    <property type="entry name" value="CASEIN KINASE-RELATED"/>
    <property type="match status" value="1"/>
</dbReference>
<dbReference type="InterPro" id="IPR050235">
    <property type="entry name" value="CK1_Ser-Thr_kinase"/>
</dbReference>
<dbReference type="AlphaFoldDB" id="A0A8R1TI97"/>
<proteinExistence type="predicted"/>
<protein>
    <recommendedName>
        <fullName evidence="1">non-specific serine/threonine protein kinase</fullName>
        <ecNumber evidence="1">2.7.11.1</ecNumber>
    </recommendedName>
</protein>
<evidence type="ECO:0000259" key="2">
    <source>
        <dbReference type="PROSITE" id="PS50011"/>
    </source>
</evidence>
<dbReference type="PROSITE" id="PS50011">
    <property type="entry name" value="PROTEIN_KINASE_DOM"/>
    <property type="match status" value="1"/>
</dbReference>
<dbReference type="EnsemblMetazoa" id="OVOC10025.1">
    <property type="protein sequence ID" value="OVOC10025.1"/>
    <property type="gene ID" value="WBGene00246834"/>
</dbReference>
<dbReference type="EMBL" id="CMVM020000312">
    <property type="status" value="NOT_ANNOTATED_CDS"/>
    <property type="molecule type" value="Genomic_DNA"/>
</dbReference>
<organism evidence="3 4">
    <name type="scientific">Onchocerca volvulus</name>
    <dbReference type="NCBI Taxonomy" id="6282"/>
    <lineage>
        <taxon>Eukaryota</taxon>
        <taxon>Metazoa</taxon>
        <taxon>Ecdysozoa</taxon>
        <taxon>Nematoda</taxon>
        <taxon>Chromadorea</taxon>
        <taxon>Rhabditida</taxon>
        <taxon>Spirurina</taxon>
        <taxon>Spiruromorpha</taxon>
        <taxon>Filarioidea</taxon>
        <taxon>Onchocercidae</taxon>
        <taxon>Onchocerca</taxon>
    </lineage>
</organism>